<proteinExistence type="predicted"/>
<feature type="domain" description="N-acetyltransferase" evidence="1">
    <location>
        <begin position="4"/>
        <end position="171"/>
    </location>
</feature>
<dbReference type="InterPro" id="IPR016181">
    <property type="entry name" value="Acyl_CoA_acyltransferase"/>
</dbReference>
<dbReference type="Gene3D" id="3.40.630.30">
    <property type="match status" value="1"/>
</dbReference>
<sequence>MDDVTIRFLRADESHILTDLVTDAYGTSYDADWVYQPDEIASRIKAGSLISTIGVLPDGTVAGHMALMREDPDAPVLHAGVAVVTEAARGHHLFTAMKQYAALWAKGQGVLGIFSEATAAHPYSQKANVDLGAHETGFLLGWIPDSVSNNAALATGPRRESVALFYLKENEGHDRPIYTPTRHRAIIEDIVNTTGIRGRVMKASPSHAREISESTGIVVSHKDDHNLAIITARKPGRDLRKVVLQARDDLVTNAGRDAVYLDLPLNDPATEIILDADLALLGFAFAGVFPNQHLDEDALRLQSLHNVDIHAADIATASDHGRKLLDYVLADVASTHANRR</sequence>
<dbReference type="InterPro" id="IPR000182">
    <property type="entry name" value="GNAT_dom"/>
</dbReference>
<gene>
    <name evidence="2" type="ORF">UFOPK2310_00484</name>
</gene>
<dbReference type="PROSITE" id="PS51186">
    <property type="entry name" value="GNAT"/>
    <property type="match status" value="1"/>
</dbReference>
<evidence type="ECO:0000313" key="2">
    <source>
        <dbReference type="EMBL" id="CAB4668527.1"/>
    </source>
</evidence>
<name>A0A6J6M2Q9_9ZZZZ</name>
<reference evidence="2" key="1">
    <citation type="submission" date="2020-05" db="EMBL/GenBank/DDBJ databases">
        <authorList>
            <person name="Chiriac C."/>
            <person name="Salcher M."/>
            <person name="Ghai R."/>
            <person name="Kavagutti S V."/>
        </authorList>
    </citation>
    <scope>NUCLEOTIDE SEQUENCE</scope>
</reference>
<organism evidence="2">
    <name type="scientific">freshwater metagenome</name>
    <dbReference type="NCBI Taxonomy" id="449393"/>
    <lineage>
        <taxon>unclassified sequences</taxon>
        <taxon>metagenomes</taxon>
        <taxon>ecological metagenomes</taxon>
    </lineage>
</organism>
<evidence type="ECO:0000259" key="1">
    <source>
        <dbReference type="PROSITE" id="PS51186"/>
    </source>
</evidence>
<dbReference type="GO" id="GO:0016747">
    <property type="term" value="F:acyltransferase activity, transferring groups other than amino-acyl groups"/>
    <property type="evidence" value="ECO:0007669"/>
    <property type="project" value="InterPro"/>
</dbReference>
<dbReference type="EMBL" id="CAEZWW010000041">
    <property type="protein sequence ID" value="CAB4668527.1"/>
    <property type="molecule type" value="Genomic_DNA"/>
</dbReference>
<dbReference type="SUPFAM" id="SSF55729">
    <property type="entry name" value="Acyl-CoA N-acyltransferases (Nat)"/>
    <property type="match status" value="1"/>
</dbReference>
<dbReference type="AlphaFoldDB" id="A0A6J6M2Q9"/>
<protein>
    <submittedName>
        <fullName evidence="2">Unannotated protein</fullName>
    </submittedName>
</protein>
<accession>A0A6J6M2Q9</accession>